<dbReference type="Proteomes" id="UP000242525">
    <property type="component" value="Unassembled WGS sequence"/>
</dbReference>
<feature type="compositionally biased region" description="Low complexity" evidence="1">
    <location>
        <begin position="207"/>
        <end position="227"/>
    </location>
</feature>
<feature type="region of interest" description="Disordered" evidence="1">
    <location>
        <begin position="128"/>
        <end position="227"/>
    </location>
</feature>
<comment type="caution">
    <text evidence="3">The sequence shown here is derived from an EMBL/GenBank/DDBJ whole genome shotgun (WGS) entry which is preliminary data.</text>
</comment>
<gene>
    <name evidence="3" type="ORF">BN980_GECA03s07402g</name>
</gene>
<dbReference type="AlphaFoldDB" id="A0A0J9X6I4"/>
<accession>A0A0J9X6I4</accession>
<keyword evidence="2" id="KW-0732">Signal</keyword>
<evidence type="ECO:0000256" key="2">
    <source>
        <dbReference type="SAM" id="SignalP"/>
    </source>
</evidence>
<evidence type="ECO:0000313" key="4">
    <source>
        <dbReference type="Proteomes" id="UP000242525"/>
    </source>
</evidence>
<feature type="compositionally biased region" description="Acidic residues" evidence="1">
    <location>
        <begin position="145"/>
        <end position="154"/>
    </location>
</feature>
<dbReference type="OrthoDB" id="10602597at2759"/>
<feature type="compositionally biased region" description="Low complexity" evidence="1">
    <location>
        <begin position="179"/>
        <end position="199"/>
    </location>
</feature>
<proteinExistence type="predicted"/>
<keyword evidence="4" id="KW-1185">Reference proteome</keyword>
<evidence type="ECO:0000313" key="3">
    <source>
        <dbReference type="EMBL" id="CDO52768.1"/>
    </source>
</evidence>
<dbReference type="EMBL" id="CCBN010000003">
    <property type="protein sequence ID" value="CDO52768.1"/>
    <property type="molecule type" value="Genomic_DNA"/>
</dbReference>
<protein>
    <submittedName>
        <fullName evidence="3">Uncharacterized protein</fullName>
    </submittedName>
</protein>
<feature type="compositionally biased region" description="Low complexity" evidence="1">
    <location>
        <begin position="155"/>
        <end position="168"/>
    </location>
</feature>
<name>A0A0J9X6I4_GEOCN</name>
<feature type="compositionally biased region" description="Low complexity" evidence="1">
    <location>
        <begin position="128"/>
        <end position="144"/>
    </location>
</feature>
<reference evidence="3" key="1">
    <citation type="submission" date="2014-03" db="EMBL/GenBank/DDBJ databases">
        <authorList>
            <person name="Casaregola S."/>
        </authorList>
    </citation>
    <scope>NUCLEOTIDE SEQUENCE [LARGE SCALE GENOMIC DNA]</scope>
    <source>
        <strain evidence="3">CLIB 918</strain>
    </source>
</reference>
<sequence length="256" mass="26446">MHLPTALITLATAASVVFAQQAPPSPEEAEEMARAIYGDNSVFKSLVDYYSTHSFTTGTRLLSWISKMDRYETLTATDYNQEGSWQDAMDLLNNALGDFPTEEYNNLLEQYFPESILGSNGVAAIMPSTTASSAPTGSADSGSDNNDEDDETESESPSATPGASASGSRAMTSAVSADATSSRPSTTVPATTVVTSQETSSEEETDGTTSAEETASPSSEGETASASSSANGAATIGYCGATFIGLFGAIVGLNVL</sequence>
<feature type="chain" id="PRO_5005325744" evidence="2">
    <location>
        <begin position="20"/>
        <end position="256"/>
    </location>
</feature>
<organism evidence="3 4">
    <name type="scientific">Geotrichum candidum</name>
    <name type="common">Oospora lactis</name>
    <name type="synonym">Dipodascus geotrichum</name>
    <dbReference type="NCBI Taxonomy" id="1173061"/>
    <lineage>
        <taxon>Eukaryota</taxon>
        <taxon>Fungi</taxon>
        <taxon>Dikarya</taxon>
        <taxon>Ascomycota</taxon>
        <taxon>Saccharomycotina</taxon>
        <taxon>Dipodascomycetes</taxon>
        <taxon>Dipodascales</taxon>
        <taxon>Dipodascaceae</taxon>
        <taxon>Geotrichum</taxon>
    </lineage>
</organism>
<feature type="signal peptide" evidence="2">
    <location>
        <begin position="1"/>
        <end position="19"/>
    </location>
</feature>
<evidence type="ECO:0000256" key="1">
    <source>
        <dbReference type="SAM" id="MobiDB-lite"/>
    </source>
</evidence>